<evidence type="ECO:0000313" key="1">
    <source>
        <dbReference type="EMBL" id="JAI05080.1"/>
    </source>
</evidence>
<sequence>MNIICFKMVMWCESVTIKCNMGCQSFSTLKDF</sequence>
<dbReference type="AlphaFoldDB" id="A0A0E9XR08"/>
<accession>A0A0E9XR08</accession>
<proteinExistence type="predicted"/>
<reference evidence="1" key="2">
    <citation type="journal article" date="2015" name="Fish Shellfish Immunol.">
        <title>Early steps in the European eel (Anguilla anguilla)-Vibrio vulnificus interaction in the gills: Role of the RtxA13 toxin.</title>
        <authorList>
            <person name="Callol A."/>
            <person name="Pajuelo D."/>
            <person name="Ebbesson L."/>
            <person name="Teles M."/>
            <person name="MacKenzie S."/>
            <person name="Amaro C."/>
        </authorList>
    </citation>
    <scope>NUCLEOTIDE SEQUENCE</scope>
</reference>
<protein>
    <submittedName>
        <fullName evidence="1">Uncharacterized protein</fullName>
    </submittedName>
</protein>
<dbReference type="EMBL" id="GBXM01003498">
    <property type="protein sequence ID" value="JAI05080.1"/>
    <property type="molecule type" value="Transcribed_RNA"/>
</dbReference>
<name>A0A0E9XR08_ANGAN</name>
<organism evidence="1">
    <name type="scientific">Anguilla anguilla</name>
    <name type="common">European freshwater eel</name>
    <name type="synonym">Muraena anguilla</name>
    <dbReference type="NCBI Taxonomy" id="7936"/>
    <lineage>
        <taxon>Eukaryota</taxon>
        <taxon>Metazoa</taxon>
        <taxon>Chordata</taxon>
        <taxon>Craniata</taxon>
        <taxon>Vertebrata</taxon>
        <taxon>Euteleostomi</taxon>
        <taxon>Actinopterygii</taxon>
        <taxon>Neopterygii</taxon>
        <taxon>Teleostei</taxon>
        <taxon>Anguilliformes</taxon>
        <taxon>Anguillidae</taxon>
        <taxon>Anguilla</taxon>
    </lineage>
</organism>
<reference evidence="1" key="1">
    <citation type="submission" date="2014-11" db="EMBL/GenBank/DDBJ databases">
        <authorList>
            <person name="Amaro Gonzalez C."/>
        </authorList>
    </citation>
    <scope>NUCLEOTIDE SEQUENCE</scope>
</reference>